<keyword evidence="9" id="KW-1185">Reference proteome</keyword>
<feature type="active site" description="Charge relay system" evidence="5">
    <location>
        <position position="481"/>
    </location>
</feature>
<dbReference type="GO" id="GO:0006508">
    <property type="term" value="P:proteolysis"/>
    <property type="evidence" value="ECO:0007669"/>
    <property type="project" value="UniProtKB-KW"/>
</dbReference>
<feature type="active site" description="Charge relay system" evidence="5">
    <location>
        <position position="251"/>
    </location>
</feature>
<sequence>MQNFILIKFSFIWSIILILFIHSINTKNIKYSKQNKKEKESFTDNYYAIFINNTLSTSLPKTTKNNYNKREEIQKEFVNSLINEIHSLIVENVNTYDNPNKIEEMIEKDKLRKRENHQIDSNIAFHLSSINNRSVIGAYLSNDLINIIKNYQGVYDVLPNRHFEYASHSNSNSNFNYNFNFNSNSKSNSYYNKNEIIKETKWKNLAIKSNTDNHLSIISQGKYNESIIEVYDNNYYYPSSGGENIDIFIFDSSFAFDYYEFTNNENRITKCISILSTNEINPPQSEKRCHSMFSKEHGSIVADIAAGDKHGVAPNANVYGFVLEDEATFFSVIKELEILKNDHGSLFRKNKAVINFSFGSFFKENEYTSEIEYLYDLIQQLNDKGAIFVVCAQNNSQPINNKKEKEILYPCYFDNVICVGATDNLTYDSYYNNEIIDKHPYQLTDYSNYGEGVNIYAPGFVTYEIMTQYYGLKNDTISGTSFATPIVTGVIATIMSENPNQNYNYKTMLTYLQEISLKNIVEGVEKNHSSNYFINNGKHVVYSKNKKYHGCGINAGNQKCQKNQCCTLDGLCSKNKKLCLN</sequence>
<keyword evidence="2 5" id="KW-0645">Protease</keyword>
<dbReference type="PANTHER" id="PTHR43806:SF11">
    <property type="entry name" value="CEREVISIN-RELATED"/>
    <property type="match status" value="1"/>
</dbReference>
<dbReference type="GO" id="GO:0005615">
    <property type="term" value="C:extracellular space"/>
    <property type="evidence" value="ECO:0007669"/>
    <property type="project" value="TreeGrafter"/>
</dbReference>
<feature type="domain" description="Peptidase S8/S53" evidence="7">
    <location>
        <begin position="281"/>
        <end position="506"/>
    </location>
</feature>
<accession>A0A1Y1WTZ9</accession>
<dbReference type="PANTHER" id="PTHR43806">
    <property type="entry name" value="PEPTIDASE S8"/>
    <property type="match status" value="1"/>
</dbReference>
<feature type="active site" description="Charge relay system" evidence="5">
    <location>
        <position position="297"/>
    </location>
</feature>
<evidence type="ECO:0000256" key="4">
    <source>
        <dbReference type="ARBA" id="ARBA00022825"/>
    </source>
</evidence>
<protein>
    <submittedName>
        <fullName evidence="8">Subtilisin-like protein</fullName>
    </submittedName>
</protein>
<dbReference type="GO" id="GO:0004252">
    <property type="term" value="F:serine-type endopeptidase activity"/>
    <property type="evidence" value="ECO:0007669"/>
    <property type="project" value="UniProtKB-UniRule"/>
</dbReference>
<gene>
    <name evidence="8" type="ORF">BCR32DRAFT_283646</name>
</gene>
<evidence type="ECO:0000256" key="1">
    <source>
        <dbReference type="ARBA" id="ARBA00011073"/>
    </source>
</evidence>
<dbReference type="Proteomes" id="UP000193944">
    <property type="component" value="Unassembled WGS sequence"/>
</dbReference>
<dbReference type="AlphaFoldDB" id="A0A1Y1WTZ9"/>
<keyword evidence="6" id="KW-0812">Transmembrane</keyword>
<dbReference type="STRING" id="1754192.A0A1Y1WTZ9"/>
<dbReference type="InterPro" id="IPR036852">
    <property type="entry name" value="Peptidase_S8/S53_dom_sf"/>
</dbReference>
<evidence type="ECO:0000256" key="5">
    <source>
        <dbReference type="PROSITE-ProRule" id="PRU01240"/>
    </source>
</evidence>
<evidence type="ECO:0000256" key="3">
    <source>
        <dbReference type="ARBA" id="ARBA00022801"/>
    </source>
</evidence>
<keyword evidence="3 5" id="KW-0378">Hydrolase</keyword>
<dbReference type="Gene3D" id="3.40.50.200">
    <property type="entry name" value="Peptidase S8/S53 domain"/>
    <property type="match status" value="1"/>
</dbReference>
<organism evidence="8 9">
    <name type="scientific">Anaeromyces robustus</name>
    <dbReference type="NCBI Taxonomy" id="1754192"/>
    <lineage>
        <taxon>Eukaryota</taxon>
        <taxon>Fungi</taxon>
        <taxon>Fungi incertae sedis</taxon>
        <taxon>Chytridiomycota</taxon>
        <taxon>Chytridiomycota incertae sedis</taxon>
        <taxon>Neocallimastigomycetes</taxon>
        <taxon>Neocallimastigales</taxon>
        <taxon>Neocallimastigaceae</taxon>
        <taxon>Anaeromyces</taxon>
    </lineage>
</organism>
<keyword evidence="6" id="KW-1133">Transmembrane helix</keyword>
<dbReference type="OrthoDB" id="206201at2759"/>
<dbReference type="InterPro" id="IPR000209">
    <property type="entry name" value="Peptidase_S8/S53_dom"/>
</dbReference>
<dbReference type="PROSITE" id="PS00138">
    <property type="entry name" value="SUBTILASE_SER"/>
    <property type="match status" value="1"/>
</dbReference>
<dbReference type="SUPFAM" id="SSF52743">
    <property type="entry name" value="Subtilisin-like"/>
    <property type="match status" value="1"/>
</dbReference>
<name>A0A1Y1WTZ9_9FUNG</name>
<keyword evidence="4 5" id="KW-0720">Serine protease</keyword>
<feature type="transmembrane region" description="Helical" evidence="6">
    <location>
        <begin position="6"/>
        <end position="24"/>
    </location>
</feature>
<dbReference type="PRINTS" id="PR00723">
    <property type="entry name" value="SUBTILISIN"/>
</dbReference>
<reference evidence="8 9" key="1">
    <citation type="submission" date="2016-08" db="EMBL/GenBank/DDBJ databases">
        <title>A Parts List for Fungal Cellulosomes Revealed by Comparative Genomics.</title>
        <authorList>
            <consortium name="DOE Joint Genome Institute"/>
            <person name="Haitjema C.H."/>
            <person name="Gilmore S.P."/>
            <person name="Henske J.K."/>
            <person name="Solomon K.V."/>
            <person name="De Groot R."/>
            <person name="Kuo A."/>
            <person name="Mondo S.J."/>
            <person name="Salamov A.A."/>
            <person name="Labutti K."/>
            <person name="Zhao Z."/>
            <person name="Chiniquy J."/>
            <person name="Barry K."/>
            <person name="Brewer H.M."/>
            <person name="Purvine S.O."/>
            <person name="Wright A.T."/>
            <person name="Boxma B."/>
            <person name="Van Alen T."/>
            <person name="Hackstein J.H."/>
            <person name="Baker S.E."/>
            <person name="Grigoriev I.V."/>
            <person name="O'Malley M.A."/>
        </authorList>
    </citation>
    <scope>NUCLEOTIDE SEQUENCE [LARGE SCALE GENOMIC DNA]</scope>
    <source>
        <strain evidence="8 9">S4</strain>
    </source>
</reference>
<evidence type="ECO:0000259" key="7">
    <source>
        <dbReference type="Pfam" id="PF00082"/>
    </source>
</evidence>
<evidence type="ECO:0000313" key="8">
    <source>
        <dbReference type="EMBL" id="ORX76932.1"/>
    </source>
</evidence>
<comment type="similarity">
    <text evidence="1 5">Belongs to the peptidase S8 family.</text>
</comment>
<reference evidence="8 9" key="2">
    <citation type="submission" date="2016-08" db="EMBL/GenBank/DDBJ databases">
        <title>Pervasive Adenine N6-methylation of Active Genes in Fungi.</title>
        <authorList>
            <consortium name="DOE Joint Genome Institute"/>
            <person name="Mondo S.J."/>
            <person name="Dannebaum R.O."/>
            <person name="Kuo R.C."/>
            <person name="Labutti K."/>
            <person name="Haridas S."/>
            <person name="Kuo A."/>
            <person name="Salamov A."/>
            <person name="Ahrendt S.R."/>
            <person name="Lipzen A."/>
            <person name="Sullivan W."/>
            <person name="Andreopoulos W.B."/>
            <person name="Clum A."/>
            <person name="Lindquist E."/>
            <person name="Daum C."/>
            <person name="Ramamoorthy G.K."/>
            <person name="Gryganskyi A."/>
            <person name="Culley D."/>
            <person name="Magnuson J.K."/>
            <person name="James T.Y."/>
            <person name="O'Malley M.A."/>
            <person name="Stajich J.E."/>
            <person name="Spatafora J.W."/>
            <person name="Visel A."/>
            <person name="Grigoriev I.V."/>
        </authorList>
    </citation>
    <scope>NUCLEOTIDE SEQUENCE [LARGE SCALE GENOMIC DNA]</scope>
    <source>
        <strain evidence="8 9">S4</strain>
    </source>
</reference>
<evidence type="ECO:0000313" key="9">
    <source>
        <dbReference type="Proteomes" id="UP000193944"/>
    </source>
</evidence>
<evidence type="ECO:0000256" key="2">
    <source>
        <dbReference type="ARBA" id="ARBA00022670"/>
    </source>
</evidence>
<dbReference type="EMBL" id="MCFG01000271">
    <property type="protein sequence ID" value="ORX76932.1"/>
    <property type="molecule type" value="Genomic_DNA"/>
</dbReference>
<dbReference type="Pfam" id="PF00082">
    <property type="entry name" value="Peptidase_S8"/>
    <property type="match status" value="1"/>
</dbReference>
<proteinExistence type="inferred from homology"/>
<dbReference type="InterPro" id="IPR023828">
    <property type="entry name" value="Peptidase_S8_Ser-AS"/>
</dbReference>
<keyword evidence="6" id="KW-0472">Membrane</keyword>
<dbReference type="InterPro" id="IPR015500">
    <property type="entry name" value="Peptidase_S8_subtilisin-rel"/>
</dbReference>
<dbReference type="PROSITE" id="PS51892">
    <property type="entry name" value="SUBTILASE"/>
    <property type="match status" value="1"/>
</dbReference>
<evidence type="ECO:0000256" key="6">
    <source>
        <dbReference type="SAM" id="Phobius"/>
    </source>
</evidence>
<comment type="caution">
    <text evidence="8">The sequence shown here is derived from an EMBL/GenBank/DDBJ whole genome shotgun (WGS) entry which is preliminary data.</text>
</comment>
<dbReference type="InterPro" id="IPR050131">
    <property type="entry name" value="Peptidase_S8_subtilisin-like"/>
</dbReference>